<dbReference type="SUPFAM" id="SSF57196">
    <property type="entry name" value="EGF/Laminin"/>
    <property type="match status" value="6"/>
</dbReference>
<protein>
    <submittedName>
        <fullName evidence="12">Uncharacterized protein</fullName>
    </submittedName>
</protein>
<feature type="non-terminal residue" evidence="12">
    <location>
        <position position="1"/>
    </location>
</feature>
<proteinExistence type="predicted"/>
<dbReference type="InterPro" id="IPR049883">
    <property type="entry name" value="NOTCH1_EGF-like"/>
</dbReference>
<name>A0AAV2ILV0_LYMST</name>
<dbReference type="SMART" id="SM00032">
    <property type="entry name" value="CCP"/>
    <property type="match status" value="3"/>
</dbReference>
<evidence type="ECO:0000256" key="9">
    <source>
        <dbReference type="PROSITE-ProRule" id="PRU00302"/>
    </source>
</evidence>
<feature type="domain" description="EGF-like" evidence="10">
    <location>
        <begin position="444"/>
        <end position="486"/>
    </location>
</feature>
<sequence>SDICSAHVLLLYTMMSGCVLKTRVAFMVVGVCLMTSCVQSEKRWGPSEDYYDFDEEIDKEIPCPEPGAIANGETIVWGDGLLLEYRCKASYSAVGITHGACDLSTGTWTIEPPVCVDGGCPPLTAPTHGVINLDTSGGLASFVCRPGYFLLGDSALVCEEGKWKGTYPLCAGTGKHNEKTKSRKDSSENTIVKNSVSQPDISIDDSDETCFYNQISPPDIDYAVVETNYVLNEIRQRYIMVATYTCMGGYKLRNATSKQLFCKNLIWTAQTLPECIADDDPCEIDNGGCHQYCTPHGGHKHSCSCYAGYNLEKDAKTCHDTDECSIDNGGCEHECLNTEGSFFCSCAAGFVPNGPHCVDIDECEKKENQCPGPCINSPGSFRCDCNITGFTTSQTTLDHCEDIDECGNHNGGCDDVCNNKRGTFECRCETKGRKLGEDGRSCVDVDECSRYKSKVCVNGHCTNTDGSFTCTCNSGYRQARNLSSCEDVDECEANNGGCAQLCENKAGSFSCACHKGFNLADDNINCKDINECLAKNGGCDDVCVNKVGSYKCGCSHIGKVLSQDGRSCKECLRTQFFNRSTSSCNSCPQHAHARDALALSVRDCRCDRGFHGNPSLSLECQDVNECQTGEMKCSHKCVNTVGSAHCTCPKGLSAEGDGVTCQGISL</sequence>
<dbReference type="PROSITE" id="PS01186">
    <property type="entry name" value="EGF_2"/>
    <property type="match status" value="4"/>
</dbReference>
<dbReference type="FunFam" id="2.10.25.10:FF:000017">
    <property type="entry name" value="latent-transforming growth factor beta-binding protein 4 isoform X1"/>
    <property type="match status" value="1"/>
</dbReference>
<evidence type="ECO:0000313" key="12">
    <source>
        <dbReference type="EMBL" id="CAL1548117.1"/>
    </source>
</evidence>
<evidence type="ECO:0000256" key="8">
    <source>
        <dbReference type="PROSITE-ProRule" id="PRU00076"/>
    </source>
</evidence>
<organism evidence="12 13">
    <name type="scientific">Lymnaea stagnalis</name>
    <name type="common">Great pond snail</name>
    <name type="synonym">Helix stagnalis</name>
    <dbReference type="NCBI Taxonomy" id="6523"/>
    <lineage>
        <taxon>Eukaryota</taxon>
        <taxon>Metazoa</taxon>
        <taxon>Spiralia</taxon>
        <taxon>Lophotrochozoa</taxon>
        <taxon>Mollusca</taxon>
        <taxon>Gastropoda</taxon>
        <taxon>Heterobranchia</taxon>
        <taxon>Euthyneura</taxon>
        <taxon>Panpulmonata</taxon>
        <taxon>Hygrophila</taxon>
        <taxon>Lymnaeoidea</taxon>
        <taxon>Lymnaeidae</taxon>
        <taxon>Lymnaea</taxon>
    </lineage>
</organism>
<keyword evidence="5" id="KW-0677">Repeat</keyword>
<evidence type="ECO:0000259" key="11">
    <source>
        <dbReference type="PROSITE" id="PS50923"/>
    </source>
</evidence>
<dbReference type="PANTHER" id="PTHR47333:SF4">
    <property type="entry name" value="EGF-LIKE DOMAIN-CONTAINING PROTEIN"/>
    <property type="match status" value="1"/>
</dbReference>
<dbReference type="Gene3D" id="2.10.25.10">
    <property type="entry name" value="Laminin"/>
    <property type="match status" value="8"/>
</dbReference>
<dbReference type="InterPro" id="IPR000436">
    <property type="entry name" value="Sushi_SCR_CCP_dom"/>
</dbReference>
<dbReference type="FunFam" id="2.10.25.10:FF:000240">
    <property type="entry name" value="Vitamin K-dependent protein S"/>
    <property type="match status" value="1"/>
</dbReference>
<gene>
    <name evidence="12" type="ORF">GSLYS_00021434001</name>
</gene>
<comment type="caution">
    <text evidence="8">Lacks conserved residue(s) required for the propagation of feature annotation.</text>
</comment>
<dbReference type="InterPro" id="IPR026823">
    <property type="entry name" value="cEGF"/>
</dbReference>
<comment type="caution">
    <text evidence="12">The sequence shown here is derived from an EMBL/GenBank/DDBJ whole genome shotgun (WGS) entry which is preliminary data.</text>
</comment>
<feature type="domain" description="Sushi" evidence="11">
    <location>
        <begin position="61"/>
        <end position="117"/>
    </location>
</feature>
<dbReference type="Gene3D" id="2.10.70.10">
    <property type="entry name" value="Complement Module, domain 1"/>
    <property type="match status" value="2"/>
</dbReference>
<evidence type="ECO:0000256" key="4">
    <source>
        <dbReference type="ARBA" id="ARBA00022729"/>
    </source>
</evidence>
<evidence type="ECO:0000259" key="10">
    <source>
        <dbReference type="PROSITE" id="PS50026"/>
    </source>
</evidence>
<keyword evidence="3 8" id="KW-0245">EGF-like domain</keyword>
<dbReference type="Pfam" id="PF14670">
    <property type="entry name" value="FXa_inhibition"/>
    <property type="match status" value="2"/>
</dbReference>
<keyword evidence="6" id="KW-1015">Disulfide bond</keyword>
<dbReference type="InterPro" id="IPR018097">
    <property type="entry name" value="EGF_Ca-bd_CS"/>
</dbReference>
<evidence type="ECO:0000256" key="5">
    <source>
        <dbReference type="ARBA" id="ARBA00022737"/>
    </source>
</evidence>
<keyword evidence="7" id="KW-0325">Glycoprotein</keyword>
<dbReference type="PROSITE" id="PS00010">
    <property type="entry name" value="ASX_HYDROXYL"/>
    <property type="match status" value="3"/>
</dbReference>
<accession>A0AAV2ILV0</accession>
<evidence type="ECO:0000256" key="6">
    <source>
        <dbReference type="ARBA" id="ARBA00023157"/>
    </source>
</evidence>
<dbReference type="Proteomes" id="UP001497497">
    <property type="component" value="Unassembled WGS sequence"/>
</dbReference>
<dbReference type="GO" id="GO:0005509">
    <property type="term" value="F:calcium ion binding"/>
    <property type="evidence" value="ECO:0007669"/>
    <property type="project" value="InterPro"/>
</dbReference>
<keyword evidence="9" id="KW-0768">Sushi</keyword>
<keyword evidence="2" id="KW-0964">Secreted</keyword>
<dbReference type="Pfam" id="PF12662">
    <property type="entry name" value="cEGF"/>
    <property type="match status" value="1"/>
</dbReference>
<dbReference type="AlphaFoldDB" id="A0AAV2ILV0"/>
<comment type="subcellular location">
    <subcellularLocation>
        <location evidence="1">Secreted</location>
    </subcellularLocation>
</comment>
<feature type="domain" description="Sushi" evidence="11">
    <location>
        <begin position="118"/>
        <end position="172"/>
    </location>
</feature>
<evidence type="ECO:0000313" key="13">
    <source>
        <dbReference type="Proteomes" id="UP001497497"/>
    </source>
</evidence>
<evidence type="ECO:0000256" key="2">
    <source>
        <dbReference type="ARBA" id="ARBA00022525"/>
    </source>
</evidence>
<dbReference type="PROSITE" id="PS01187">
    <property type="entry name" value="EGF_CA"/>
    <property type="match status" value="1"/>
</dbReference>
<dbReference type="InterPro" id="IPR000742">
    <property type="entry name" value="EGF"/>
</dbReference>
<evidence type="ECO:0000256" key="1">
    <source>
        <dbReference type="ARBA" id="ARBA00004613"/>
    </source>
</evidence>
<dbReference type="PROSITE" id="PS50923">
    <property type="entry name" value="SUSHI"/>
    <property type="match status" value="2"/>
</dbReference>
<dbReference type="CDD" id="cd00033">
    <property type="entry name" value="CCP"/>
    <property type="match status" value="1"/>
</dbReference>
<dbReference type="FunFam" id="2.10.25.10:FF:000014">
    <property type="entry name" value="Latent-transforming growth factor beta-binding protein 3"/>
    <property type="match status" value="1"/>
</dbReference>
<dbReference type="SMART" id="SM00181">
    <property type="entry name" value="EGF"/>
    <property type="match status" value="9"/>
</dbReference>
<dbReference type="InterPro" id="IPR009030">
    <property type="entry name" value="Growth_fac_rcpt_cys_sf"/>
</dbReference>
<dbReference type="PANTHER" id="PTHR47333">
    <property type="entry name" value="VON WILLEBRAND FACTOR C AND EGF DOMAIN-CONTAINING PROTEIN"/>
    <property type="match status" value="1"/>
</dbReference>
<dbReference type="SUPFAM" id="SSF57184">
    <property type="entry name" value="Growth factor receptor domain"/>
    <property type="match status" value="1"/>
</dbReference>
<keyword evidence="13" id="KW-1185">Reference proteome</keyword>
<dbReference type="InterPro" id="IPR052080">
    <property type="entry name" value="vWF_C/EGF_Fibrillin"/>
</dbReference>
<dbReference type="SUPFAM" id="SSF57535">
    <property type="entry name" value="Complement control module/SCR domain"/>
    <property type="match status" value="2"/>
</dbReference>
<dbReference type="EMBL" id="CAXITT010001181">
    <property type="protein sequence ID" value="CAL1548117.1"/>
    <property type="molecule type" value="Genomic_DNA"/>
</dbReference>
<dbReference type="CDD" id="cd00054">
    <property type="entry name" value="EGF_CA"/>
    <property type="match status" value="1"/>
</dbReference>
<feature type="domain" description="EGF-like" evidence="10">
    <location>
        <begin position="320"/>
        <end position="358"/>
    </location>
</feature>
<dbReference type="FunFam" id="2.10.25.10:FF:000038">
    <property type="entry name" value="Fibrillin 2"/>
    <property type="match status" value="2"/>
</dbReference>
<dbReference type="PROSITE" id="PS50026">
    <property type="entry name" value="EGF_3"/>
    <property type="match status" value="2"/>
</dbReference>
<evidence type="ECO:0000256" key="7">
    <source>
        <dbReference type="ARBA" id="ARBA00023180"/>
    </source>
</evidence>
<dbReference type="Pfam" id="PF07645">
    <property type="entry name" value="EGF_CA"/>
    <property type="match status" value="4"/>
</dbReference>
<evidence type="ECO:0000256" key="3">
    <source>
        <dbReference type="ARBA" id="ARBA00022536"/>
    </source>
</evidence>
<reference evidence="12 13" key="1">
    <citation type="submission" date="2024-04" db="EMBL/GenBank/DDBJ databases">
        <authorList>
            <consortium name="Genoscope - CEA"/>
            <person name="William W."/>
        </authorList>
    </citation>
    <scope>NUCLEOTIDE SEQUENCE [LARGE SCALE GENOMIC DNA]</scope>
</reference>
<dbReference type="InterPro" id="IPR000152">
    <property type="entry name" value="EGF-type_Asp/Asn_hydroxyl_site"/>
</dbReference>
<dbReference type="InterPro" id="IPR035976">
    <property type="entry name" value="Sushi/SCR/CCP_sf"/>
</dbReference>
<dbReference type="SMART" id="SM00179">
    <property type="entry name" value="EGF_CA"/>
    <property type="match status" value="7"/>
</dbReference>
<dbReference type="Pfam" id="PF00084">
    <property type="entry name" value="Sushi"/>
    <property type="match status" value="1"/>
</dbReference>
<dbReference type="InterPro" id="IPR001881">
    <property type="entry name" value="EGF-like_Ca-bd_dom"/>
</dbReference>
<keyword evidence="4" id="KW-0732">Signal</keyword>
<dbReference type="GO" id="GO:0005576">
    <property type="term" value="C:extracellular region"/>
    <property type="evidence" value="ECO:0007669"/>
    <property type="project" value="UniProtKB-SubCell"/>
</dbReference>